<accession>A0A072PV72</accession>
<dbReference type="AlphaFoldDB" id="A0A072PV72"/>
<feature type="transmembrane region" description="Helical" evidence="3">
    <location>
        <begin position="154"/>
        <end position="173"/>
    </location>
</feature>
<sequence>MATKTPAAIFFSALHYSDHQIGIFMTLTLLGDVFLGTFLTLIADRVGRRRVLMGGSFLMVLSGFIFAIFENFWILLAAAILGVISVTGGDFGPFRSIEESMLSQLTSPSTRADVLAWYVTTSTLGSSAGSEASGRIIHYLKDRRDWTEVDTYHALFWVYTVMGLVNALLVLPLTSACELDTTKADSNDDAYTQVPQDEDIAPTERSPTAAIAENTAAFTPPTPPLQPMPSPSHSWLSRTRNWATNNLARISSTTRNIMYKLWFLLAIDSLADGMVPYSLTNYYMDVKFHPAKSTLGDITSISYFLGAIGAAFAGPLARKIGLINTMVFTHVPSSAAVLFFPFPPSLWLTAALLLLRTGLNNMDQAPRSAFIAAVVRPEERTAAMGITSMVRTLAAMAGPSVTGVLASNKKFWIAFVFAGVCRLAYDFGLYAMFVNMKLHQHEGGPGSGKDEEGPRPNRYHHRHRRQQSNIDDAEDLEMGSLAGSSSSGSLDDARDGAQVTATPKSKDMTTEKFSHNSSTSGALQVPSRGSAAYGAERARSRSPHGPTALMD</sequence>
<keyword evidence="3" id="KW-1133">Transmembrane helix</keyword>
<dbReference type="PROSITE" id="PS50850">
    <property type="entry name" value="MFS"/>
    <property type="match status" value="1"/>
</dbReference>
<feature type="transmembrane region" description="Helical" evidence="3">
    <location>
        <begin position="261"/>
        <end position="280"/>
    </location>
</feature>
<evidence type="ECO:0000313" key="5">
    <source>
        <dbReference type="EMBL" id="KEF63233.1"/>
    </source>
</evidence>
<organism evidence="5 6">
    <name type="scientific">Exophiala aquamarina CBS 119918</name>
    <dbReference type="NCBI Taxonomy" id="1182545"/>
    <lineage>
        <taxon>Eukaryota</taxon>
        <taxon>Fungi</taxon>
        <taxon>Dikarya</taxon>
        <taxon>Ascomycota</taxon>
        <taxon>Pezizomycotina</taxon>
        <taxon>Eurotiomycetes</taxon>
        <taxon>Chaetothyriomycetidae</taxon>
        <taxon>Chaetothyriales</taxon>
        <taxon>Herpotrichiellaceae</taxon>
        <taxon>Exophiala</taxon>
    </lineage>
</organism>
<evidence type="ECO:0000256" key="1">
    <source>
        <dbReference type="ARBA" id="ARBA00004141"/>
    </source>
</evidence>
<dbReference type="Proteomes" id="UP000027920">
    <property type="component" value="Unassembled WGS sequence"/>
</dbReference>
<evidence type="ECO:0000256" key="2">
    <source>
        <dbReference type="SAM" id="MobiDB-lite"/>
    </source>
</evidence>
<dbReference type="EMBL" id="AMGV01000001">
    <property type="protein sequence ID" value="KEF63233.1"/>
    <property type="molecule type" value="Genomic_DNA"/>
</dbReference>
<dbReference type="HOGENOM" id="CLU_025894_2_1_1"/>
<dbReference type="VEuPathDB" id="FungiDB:A1O9_01210"/>
<evidence type="ECO:0000259" key="4">
    <source>
        <dbReference type="PROSITE" id="PS50850"/>
    </source>
</evidence>
<feature type="region of interest" description="Disordered" evidence="2">
    <location>
        <begin position="441"/>
        <end position="551"/>
    </location>
</feature>
<feature type="compositionally biased region" description="Basic residues" evidence="2">
    <location>
        <begin position="457"/>
        <end position="466"/>
    </location>
</feature>
<feature type="compositionally biased region" description="Basic and acidic residues" evidence="2">
    <location>
        <begin position="504"/>
        <end position="514"/>
    </location>
</feature>
<keyword evidence="3" id="KW-0472">Membrane</keyword>
<comment type="caution">
    <text evidence="5">The sequence shown here is derived from an EMBL/GenBank/DDBJ whole genome shotgun (WGS) entry which is preliminary data.</text>
</comment>
<feature type="transmembrane region" description="Helical" evidence="3">
    <location>
        <begin position="337"/>
        <end position="355"/>
    </location>
</feature>
<evidence type="ECO:0000313" key="6">
    <source>
        <dbReference type="Proteomes" id="UP000027920"/>
    </source>
</evidence>
<evidence type="ECO:0000256" key="3">
    <source>
        <dbReference type="SAM" id="Phobius"/>
    </source>
</evidence>
<dbReference type="InterPro" id="IPR011701">
    <property type="entry name" value="MFS"/>
</dbReference>
<proteinExistence type="predicted"/>
<feature type="transmembrane region" description="Helical" evidence="3">
    <location>
        <begin position="300"/>
        <end position="317"/>
    </location>
</feature>
<reference evidence="5 6" key="1">
    <citation type="submission" date="2013-03" db="EMBL/GenBank/DDBJ databases">
        <title>The Genome Sequence of Exophiala aquamarina CBS 119918.</title>
        <authorList>
            <consortium name="The Broad Institute Genomics Platform"/>
            <person name="Cuomo C."/>
            <person name="de Hoog S."/>
            <person name="Gorbushina A."/>
            <person name="Walker B."/>
            <person name="Young S.K."/>
            <person name="Zeng Q."/>
            <person name="Gargeya S."/>
            <person name="Fitzgerald M."/>
            <person name="Haas B."/>
            <person name="Abouelleil A."/>
            <person name="Allen A.W."/>
            <person name="Alvarado L."/>
            <person name="Arachchi H.M."/>
            <person name="Berlin A.M."/>
            <person name="Chapman S.B."/>
            <person name="Gainer-Dewar J."/>
            <person name="Goldberg J."/>
            <person name="Griggs A."/>
            <person name="Gujja S."/>
            <person name="Hansen M."/>
            <person name="Howarth C."/>
            <person name="Imamovic A."/>
            <person name="Ireland A."/>
            <person name="Larimer J."/>
            <person name="McCowan C."/>
            <person name="Murphy C."/>
            <person name="Pearson M."/>
            <person name="Poon T.W."/>
            <person name="Priest M."/>
            <person name="Roberts A."/>
            <person name="Saif S."/>
            <person name="Shea T."/>
            <person name="Sisk P."/>
            <person name="Sykes S."/>
            <person name="Wortman J."/>
            <person name="Nusbaum C."/>
            <person name="Birren B."/>
        </authorList>
    </citation>
    <scope>NUCLEOTIDE SEQUENCE [LARGE SCALE GENOMIC DNA]</scope>
    <source>
        <strain evidence="5 6">CBS 119918</strain>
    </source>
</reference>
<dbReference type="Gene3D" id="1.20.1250.20">
    <property type="entry name" value="MFS general substrate transporter like domains"/>
    <property type="match status" value="1"/>
</dbReference>
<dbReference type="InterPro" id="IPR020846">
    <property type="entry name" value="MFS_dom"/>
</dbReference>
<dbReference type="RefSeq" id="XP_013265823.1">
    <property type="nucleotide sequence ID" value="XM_013410369.1"/>
</dbReference>
<dbReference type="Pfam" id="PF07690">
    <property type="entry name" value="MFS_1"/>
    <property type="match status" value="2"/>
</dbReference>
<keyword evidence="6" id="KW-1185">Reference proteome</keyword>
<dbReference type="SUPFAM" id="SSF103473">
    <property type="entry name" value="MFS general substrate transporter"/>
    <property type="match status" value="1"/>
</dbReference>
<gene>
    <name evidence="5" type="ORF">A1O9_01210</name>
</gene>
<feature type="transmembrane region" description="Helical" evidence="3">
    <location>
        <begin position="21"/>
        <end position="43"/>
    </location>
</feature>
<dbReference type="STRING" id="1182545.A0A072PV72"/>
<dbReference type="CDD" id="cd06174">
    <property type="entry name" value="MFS"/>
    <property type="match status" value="1"/>
</dbReference>
<dbReference type="GO" id="GO:0000329">
    <property type="term" value="C:fungal-type vacuole membrane"/>
    <property type="evidence" value="ECO:0007669"/>
    <property type="project" value="TreeGrafter"/>
</dbReference>
<protein>
    <recommendedName>
        <fullName evidence="4">Major facilitator superfamily (MFS) profile domain-containing protein</fullName>
    </recommendedName>
</protein>
<keyword evidence="3" id="KW-0812">Transmembrane</keyword>
<feature type="domain" description="Major facilitator superfamily (MFS) profile" evidence="4">
    <location>
        <begin position="1"/>
        <end position="436"/>
    </location>
</feature>
<dbReference type="GO" id="GO:0022857">
    <property type="term" value="F:transmembrane transporter activity"/>
    <property type="evidence" value="ECO:0007669"/>
    <property type="project" value="InterPro"/>
</dbReference>
<dbReference type="PANTHER" id="PTHR23520">
    <property type="entry name" value="TRANSPORTER, PUTATIVE (AFU_ORTHOLOGUE AFUA_3G04000)-RELATED"/>
    <property type="match status" value="1"/>
</dbReference>
<feature type="transmembrane region" description="Helical" evidence="3">
    <location>
        <begin position="55"/>
        <end position="84"/>
    </location>
</feature>
<dbReference type="GeneID" id="25276157"/>
<dbReference type="InterPro" id="IPR036259">
    <property type="entry name" value="MFS_trans_sf"/>
</dbReference>
<name>A0A072PV72_9EURO</name>
<comment type="subcellular location">
    <subcellularLocation>
        <location evidence="1">Membrane</location>
        <topology evidence="1">Multi-pass membrane protein</topology>
    </subcellularLocation>
</comment>
<dbReference type="PANTHER" id="PTHR23520:SF5">
    <property type="entry name" value="TRANSPORTER, PUTATIVE (AFU_ORTHOLOGUE AFUA_3G04000)-RELATED"/>
    <property type="match status" value="1"/>
</dbReference>
<dbReference type="OrthoDB" id="10027823at2759"/>
<feature type="transmembrane region" description="Helical" evidence="3">
    <location>
        <begin position="411"/>
        <end position="433"/>
    </location>
</feature>
<feature type="compositionally biased region" description="Low complexity" evidence="2">
    <location>
        <begin position="479"/>
        <end position="490"/>
    </location>
</feature>